<dbReference type="Pfam" id="PF09731">
    <property type="entry name" value="Mitofilin"/>
    <property type="match status" value="1"/>
</dbReference>
<evidence type="ECO:0000256" key="11">
    <source>
        <dbReference type="ARBA" id="ARBA00025571"/>
    </source>
</evidence>
<reference evidence="15" key="1">
    <citation type="submission" date="2021-03" db="EMBL/GenBank/DDBJ databases">
        <authorList>
            <person name="Palmer J.M."/>
        </authorList>
    </citation>
    <scope>NUCLEOTIDE SEQUENCE</scope>
    <source>
        <strain evidence="15">ARV_011</strain>
    </source>
</reference>
<evidence type="ECO:0000256" key="2">
    <source>
        <dbReference type="ARBA" id="ARBA00010877"/>
    </source>
</evidence>
<proteinExistence type="inferred from homology"/>
<dbReference type="PANTHER" id="PTHR15415">
    <property type="entry name" value="MITOFILIN"/>
    <property type="match status" value="1"/>
</dbReference>
<dbReference type="AlphaFoldDB" id="A0A9P8AFX7"/>
<dbReference type="RefSeq" id="XP_043046945.1">
    <property type="nucleotide sequence ID" value="XM_043194233.1"/>
</dbReference>
<feature type="region of interest" description="Disordered" evidence="14">
    <location>
        <begin position="1"/>
        <end position="40"/>
    </location>
</feature>
<evidence type="ECO:0000256" key="14">
    <source>
        <dbReference type="SAM" id="MobiDB-lite"/>
    </source>
</evidence>
<keyword evidence="8 13" id="KW-0175">Coiled coil</keyword>
<organism evidence="15 16">
    <name type="scientific">Scheffersomyces spartinae</name>
    <dbReference type="NCBI Taxonomy" id="45513"/>
    <lineage>
        <taxon>Eukaryota</taxon>
        <taxon>Fungi</taxon>
        <taxon>Dikarya</taxon>
        <taxon>Ascomycota</taxon>
        <taxon>Saccharomycotina</taxon>
        <taxon>Pichiomycetes</taxon>
        <taxon>Debaryomycetaceae</taxon>
        <taxon>Scheffersomyces</taxon>
    </lineage>
</organism>
<evidence type="ECO:0000256" key="13">
    <source>
        <dbReference type="SAM" id="Coils"/>
    </source>
</evidence>
<evidence type="ECO:0000256" key="7">
    <source>
        <dbReference type="ARBA" id="ARBA00022989"/>
    </source>
</evidence>
<comment type="function">
    <text evidence="11">Component of the MICOS complex, a large protein complex of the mitochondrial inner membrane that plays crucial roles in the maintenance of crista junctions, inner membrane architecture, and formation of contact sites to the outer membrane. Plays a role in keeping cristae membranes connected to the inner boundary membrane. Also promotes protein import via the mitochondrial intermembrane space assembly (MIA) pathway.</text>
</comment>
<sequence>MLRSSTKLASLRRSSQGVFKSQRRLIGESSKDTSSVLLQPKGKPPVIREAVPVSPGPQQPPKIKKKFLFPGFLFKTFLATSVLYGGVLYAATKNETVMDFVIEHDLPLYEGLLDVIEHGSFDELKKRMDSVRSKIILPSKEEITKLTAELEERSEEFLHETRKLAEKTQQKFHHTTPAEQLQKNPEFESVVKEYQHIPLIKVNDKLDDSLKSTIESFNNLLRTINVPKGPLNDSLLKSINESVAQLTVRLDDLTNNFNEAVEKQVKETQTEYLRSSTAKELELTETLLGQFKNERLQLEKKLNERMTKEVEATREAISQAAANAVAMVRIEDAKKFESMVKDKIDTERNGRLANLDKINTRLEELEQYALSIEEQLSSNNQKVLIHQSIVKLKTVLKTDTDPSEKPKLVKPYLDDLAKVAAGADDQVIDLTLKELYPLLSKESNQTILTTPQLLTRWQQLSGELRSASLLPPNAGLLGHLASVLFSKLLVPVSGNKPDGKDIESVIARVEDSLARDHLDEAVEDVANLKGWTRKLADDWVVEARKRLEIEFLVDVIDAESRIL</sequence>
<keyword evidence="9 12" id="KW-0496">Mitochondrion</keyword>
<feature type="compositionally biased region" description="Polar residues" evidence="14">
    <location>
        <begin position="1"/>
        <end position="19"/>
    </location>
</feature>
<dbReference type="InterPro" id="IPR019133">
    <property type="entry name" value="MIC60"/>
</dbReference>
<keyword evidence="4 12" id="KW-0812">Transmembrane</keyword>
<protein>
    <recommendedName>
        <fullName evidence="3 12">MICOS complex subunit MIC60</fullName>
    </recommendedName>
    <alternativeName>
        <fullName evidence="12">Mitofilin</fullName>
    </alternativeName>
</protein>
<dbReference type="GO" id="GO:0061617">
    <property type="term" value="C:MICOS complex"/>
    <property type="evidence" value="ECO:0007669"/>
    <property type="project" value="TreeGrafter"/>
</dbReference>
<dbReference type="GeneID" id="66116888"/>
<comment type="subunit">
    <text evidence="12">Component of the mitochondrial contact site and cristae organizing system (MICOS) complex.</text>
</comment>
<evidence type="ECO:0000256" key="10">
    <source>
        <dbReference type="ARBA" id="ARBA00023136"/>
    </source>
</evidence>
<evidence type="ECO:0000256" key="5">
    <source>
        <dbReference type="ARBA" id="ARBA00022792"/>
    </source>
</evidence>
<feature type="coiled-coil region" evidence="13">
    <location>
        <begin position="355"/>
        <end position="382"/>
    </location>
</feature>
<evidence type="ECO:0000256" key="4">
    <source>
        <dbReference type="ARBA" id="ARBA00022692"/>
    </source>
</evidence>
<evidence type="ECO:0000256" key="9">
    <source>
        <dbReference type="ARBA" id="ARBA00023128"/>
    </source>
</evidence>
<feature type="transmembrane region" description="Helical" evidence="12">
    <location>
        <begin position="72"/>
        <end position="91"/>
    </location>
</feature>
<name>A0A9P8AFX7_9ASCO</name>
<evidence type="ECO:0000313" key="16">
    <source>
        <dbReference type="Proteomes" id="UP000790833"/>
    </source>
</evidence>
<comment type="similarity">
    <text evidence="2 12">Belongs to the MICOS complex subunit Mic60 family.</text>
</comment>
<evidence type="ECO:0000313" key="15">
    <source>
        <dbReference type="EMBL" id="KAG7191393.1"/>
    </source>
</evidence>
<gene>
    <name evidence="15" type="primary">FCJ1</name>
    <name evidence="15" type="ORF">KQ657_003514</name>
</gene>
<keyword evidence="16" id="KW-1185">Reference proteome</keyword>
<keyword evidence="7 12" id="KW-1133">Transmembrane helix</keyword>
<keyword evidence="10 12" id="KW-0472">Membrane</keyword>
<evidence type="ECO:0000256" key="1">
    <source>
        <dbReference type="ARBA" id="ARBA00004434"/>
    </source>
</evidence>
<dbReference type="Proteomes" id="UP000790833">
    <property type="component" value="Unassembled WGS sequence"/>
</dbReference>
<dbReference type="GO" id="GO:0042407">
    <property type="term" value="P:cristae formation"/>
    <property type="evidence" value="ECO:0007669"/>
    <property type="project" value="TreeGrafter"/>
</dbReference>
<evidence type="ECO:0000256" key="6">
    <source>
        <dbReference type="ARBA" id="ARBA00022946"/>
    </source>
</evidence>
<feature type="coiled-coil region" evidence="13">
    <location>
        <begin position="236"/>
        <end position="323"/>
    </location>
</feature>
<evidence type="ECO:0000256" key="8">
    <source>
        <dbReference type="ARBA" id="ARBA00023054"/>
    </source>
</evidence>
<keyword evidence="6" id="KW-0809">Transit peptide</keyword>
<dbReference type="OrthoDB" id="10261039at2759"/>
<keyword evidence="5 12" id="KW-0999">Mitochondrion inner membrane</keyword>
<comment type="caution">
    <text evidence="15">The sequence shown here is derived from an EMBL/GenBank/DDBJ whole genome shotgun (WGS) entry which is preliminary data.</text>
</comment>
<dbReference type="EMBL" id="JAHMUF010000031">
    <property type="protein sequence ID" value="KAG7191393.1"/>
    <property type="molecule type" value="Genomic_DNA"/>
</dbReference>
<evidence type="ECO:0000256" key="12">
    <source>
        <dbReference type="RuleBase" id="RU363000"/>
    </source>
</evidence>
<evidence type="ECO:0000256" key="3">
    <source>
        <dbReference type="ARBA" id="ARBA00018116"/>
    </source>
</evidence>
<comment type="subcellular location">
    <subcellularLocation>
        <location evidence="1 12">Mitochondrion inner membrane</location>
        <topology evidence="1 12">Single-pass membrane protein</topology>
    </subcellularLocation>
</comment>
<accession>A0A9P8AFX7</accession>
<dbReference type="PANTHER" id="PTHR15415:SF7">
    <property type="entry name" value="MICOS COMPLEX SUBUNIT MIC60"/>
    <property type="match status" value="1"/>
</dbReference>